<evidence type="ECO:0000256" key="2">
    <source>
        <dbReference type="ARBA" id="ARBA00022741"/>
    </source>
</evidence>
<proteinExistence type="inferred from homology"/>
<name>A0A559M170_9HELO</name>
<dbReference type="InterPro" id="IPR000253">
    <property type="entry name" value="FHA_dom"/>
</dbReference>
<dbReference type="InterPro" id="IPR008271">
    <property type="entry name" value="Ser/Thr_kinase_AS"/>
</dbReference>
<evidence type="ECO:0000256" key="7">
    <source>
        <dbReference type="SAM" id="MobiDB-lite"/>
    </source>
</evidence>
<sequence length="732" mass="83784">MAEGFWSSSSPDFPQSDAFNEDSNHDNSIAYLQCTDKEGRDNSRECQHILSFHWPELFFQKYSSILDERSKLAETPRGEFSVHPPGRLLMKRSNHLIPDSRVSKRHFRIYSIIYEAGRSDLPPLVYCEDLESSNGTYVNDGLIGIIGQERRGFLLNDGDIIEIRPGWTFQFHQSVHDIVTRDIAELSDLQHFQDRFSVSDRILGEGSYGAVYLAQDLSQDLASKKQVACKIINLKASTEKQMEQRHDLKAGELWHNQLRRATEGRNITLREIRILSKLSHPHIINLKKAFCTTASLYIITELAPGGDLFSYLESYGGHLDDWHGRVVARQLALAIKYLHSKRIAHRDIKPENVLVSHTDFGGRIILTDFGFANAVDAKTGRLQSIVGTTGFVAPEVEGNHRKEGYTLAADLWSLGVLTACVLTGNSLIPHRELSRLSQVEIASRFLEIDDGHTRDQWISMGPRAQRFLRRLLTTDPANRMTATEALNHSWFKKPHSEGALLEERYHKIIRFWKERDSDDQVIEYLPSLNQTPEAEQEKGPKFRRKFPDATFSPYFNLDRHLTQKRPATREEVLASLLESGSSFVPSKDFRHKPAARLATRKHRDMDAIFVDAKDMFRTSHEPEVLNPIDDDDEMILVPTESMPRLEDLNLQSSAKCTEVPDSQAETQDDDEDQGRMIKRARKESWDPEDRRIHEAASLVVPPYASARVFRDTIRKRKEAERQKNTKPSLYAM</sequence>
<feature type="region of interest" description="Disordered" evidence="7">
    <location>
        <begin position="1"/>
        <end position="20"/>
    </location>
</feature>
<keyword evidence="10" id="KW-0418">Kinase</keyword>
<dbReference type="GO" id="GO:0051598">
    <property type="term" value="P:meiotic recombination checkpoint signaling"/>
    <property type="evidence" value="ECO:0007669"/>
    <property type="project" value="TreeGrafter"/>
</dbReference>
<comment type="catalytic activity">
    <reaction evidence="5">
        <text>L-seryl-[protein] + ATP = O-phospho-L-seryl-[protein] + ADP + H(+)</text>
        <dbReference type="Rhea" id="RHEA:17989"/>
        <dbReference type="Rhea" id="RHEA-COMP:9863"/>
        <dbReference type="Rhea" id="RHEA-COMP:11604"/>
        <dbReference type="ChEBI" id="CHEBI:15378"/>
        <dbReference type="ChEBI" id="CHEBI:29999"/>
        <dbReference type="ChEBI" id="CHEBI:30616"/>
        <dbReference type="ChEBI" id="CHEBI:83421"/>
        <dbReference type="ChEBI" id="CHEBI:456216"/>
        <dbReference type="EC" id="2.7.11.1"/>
    </reaction>
</comment>
<evidence type="ECO:0000313" key="11">
    <source>
        <dbReference type="Proteomes" id="UP000315522"/>
    </source>
</evidence>
<dbReference type="PROSITE" id="PS00108">
    <property type="entry name" value="PROTEIN_KINASE_ST"/>
    <property type="match status" value="1"/>
</dbReference>
<dbReference type="GO" id="GO:0004674">
    <property type="term" value="F:protein serine/threonine kinase activity"/>
    <property type="evidence" value="ECO:0007669"/>
    <property type="project" value="UniProtKB-EC"/>
</dbReference>
<dbReference type="PROSITE" id="PS50006">
    <property type="entry name" value="FHA_DOMAIN"/>
    <property type="match status" value="1"/>
</dbReference>
<evidence type="ECO:0000256" key="5">
    <source>
        <dbReference type="ARBA" id="ARBA00048679"/>
    </source>
</evidence>
<accession>A0A559M170</accession>
<feature type="domain" description="FHA" evidence="8">
    <location>
        <begin position="86"/>
        <end position="143"/>
    </location>
</feature>
<dbReference type="PROSITE" id="PS50011">
    <property type="entry name" value="PROTEIN_KINASE_DOM"/>
    <property type="match status" value="1"/>
</dbReference>
<dbReference type="CDD" id="cd22670">
    <property type="entry name" value="FHA_MEK1-like"/>
    <property type="match status" value="1"/>
</dbReference>
<feature type="binding site" evidence="6">
    <location>
        <position position="230"/>
    </location>
    <ligand>
        <name>ATP</name>
        <dbReference type="ChEBI" id="CHEBI:30616"/>
    </ligand>
</feature>
<dbReference type="InterPro" id="IPR000719">
    <property type="entry name" value="Prot_kinase_dom"/>
</dbReference>
<dbReference type="Proteomes" id="UP000315522">
    <property type="component" value="Unassembled WGS sequence"/>
</dbReference>
<evidence type="ECO:0000256" key="3">
    <source>
        <dbReference type="ARBA" id="ARBA00022840"/>
    </source>
</evidence>
<protein>
    <submittedName>
        <fullName evidence="10">Meiosis-specific serine/threonine-protein kinase</fullName>
    </submittedName>
</protein>
<dbReference type="SMART" id="SM00240">
    <property type="entry name" value="FHA"/>
    <property type="match status" value="1"/>
</dbReference>
<dbReference type="InterPro" id="IPR011009">
    <property type="entry name" value="Kinase-like_dom_sf"/>
</dbReference>
<comment type="similarity">
    <text evidence="1">Belongs to the protein kinase superfamily. CAMK Ser/Thr protein kinase family. CHEK2 subfamily.</text>
</comment>
<dbReference type="Pfam" id="PF00069">
    <property type="entry name" value="Pkinase"/>
    <property type="match status" value="1"/>
</dbReference>
<dbReference type="EMBL" id="QGML01003173">
    <property type="protein sequence ID" value="TVY86711.1"/>
    <property type="molecule type" value="Genomic_DNA"/>
</dbReference>
<comment type="catalytic activity">
    <reaction evidence="4">
        <text>L-threonyl-[protein] + ATP = O-phospho-L-threonyl-[protein] + ADP + H(+)</text>
        <dbReference type="Rhea" id="RHEA:46608"/>
        <dbReference type="Rhea" id="RHEA-COMP:11060"/>
        <dbReference type="Rhea" id="RHEA-COMP:11605"/>
        <dbReference type="ChEBI" id="CHEBI:15378"/>
        <dbReference type="ChEBI" id="CHEBI:30013"/>
        <dbReference type="ChEBI" id="CHEBI:30616"/>
        <dbReference type="ChEBI" id="CHEBI:61977"/>
        <dbReference type="ChEBI" id="CHEBI:456216"/>
        <dbReference type="EC" id="2.7.11.1"/>
    </reaction>
</comment>
<dbReference type="SMART" id="SM00220">
    <property type="entry name" value="S_TKc"/>
    <property type="match status" value="1"/>
</dbReference>
<dbReference type="GO" id="GO:0005634">
    <property type="term" value="C:nucleus"/>
    <property type="evidence" value="ECO:0007669"/>
    <property type="project" value="TreeGrafter"/>
</dbReference>
<feature type="domain" description="Protein kinase" evidence="9">
    <location>
        <begin position="197"/>
        <end position="491"/>
    </location>
</feature>
<dbReference type="AlphaFoldDB" id="A0A559M170"/>
<keyword evidence="3 6" id="KW-0067">ATP-binding</keyword>
<evidence type="ECO:0000313" key="10">
    <source>
        <dbReference type="EMBL" id="TVY86711.1"/>
    </source>
</evidence>
<gene>
    <name evidence="10" type="primary">mek1</name>
    <name evidence="10" type="ORF">LAWI1_G007457</name>
</gene>
<dbReference type="GO" id="GO:0005524">
    <property type="term" value="F:ATP binding"/>
    <property type="evidence" value="ECO:0007669"/>
    <property type="project" value="UniProtKB-UniRule"/>
</dbReference>
<evidence type="ECO:0000259" key="8">
    <source>
        <dbReference type="PROSITE" id="PS50006"/>
    </source>
</evidence>
<evidence type="ECO:0000256" key="6">
    <source>
        <dbReference type="PROSITE-ProRule" id="PRU10141"/>
    </source>
</evidence>
<reference evidence="10 11" key="1">
    <citation type="submission" date="2018-05" db="EMBL/GenBank/DDBJ databases">
        <title>Genome sequencing and assembly of the regulated plant pathogen Lachnellula willkommii and related sister species for the development of diagnostic species identification markers.</title>
        <authorList>
            <person name="Giroux E."/>
            <person name="Bilodeau G."/>
        </authorList>
    </citation>
    <scope>NUCLEOTIDE SEQUENCE [LARGE SCALE GENOMIC DNA]</scope>
    <source>
        <strain evidence="10 11">CBS 172.35</strain>
    </source>
</reference>
<organism evidence="10 11">
    <name type="scientific">Lachnellula willkommii</name>
    <dbReference type="NCBI Taxonomy" id="215461"/>
    <lineage>
        <taxon>Eukaryota</taxon>
        <taxon>Fungi</taxon>
        <taxon>Dikarya</taxon>
        <taxon>Ascomycota</taxon>
        <taxon>Pezizomycotina</taxon>
        <taxon>Leotiomycetes</taxon>
        <taxon>Helotiales</taxon>
        <taxon>Lachnaceae</taxon>
        <taxon>Lachnellula</taxon>
    </lineage>
</organism>
<feature type="compositionally biased region" description="Polar residues" evidence="7">
    <location>
        <begin position="1"/>
        <end position="13"/>
    </location>
</feature>
<evidence type="ECO:0000256" key="1">
    <source>
        <dbReference type="ARBA" id="ARBA00005575"/>
    </source>
</evidence>
<dbReference type="SUPFAM" id="SSF49879">
    <property type="entry name" value="SMAD/FHA domain"/>
    <property type="match status" value="1"/>
</dbReference>
<dbReference type="GO" id="GO:0005737">
    <property type="term" value="C:cytoplasm"/>
    <property type="evidence" value="ECO:0007669"/>
    <property type="project" value="TreeGrafter"/>
</dbReference>
<dbReference type="PROSITE" id="PS00107">
    <property type="entry name" value="PROTEIN_KINASE_ATP"/>
    <property type="match status" value="1"/>
</dbReference>
<dbReference type="PANTHER" id="PTHR44167">
    <property type="entry name" value="OVARIAN-SPECIFIC SERINE/THREONINE-PROTEIN KINASE LOK-RELATED"/>
    <property type="match status" value="1"/>
</dbReference>
<evidence type="ECO:0000256" key="4">
    <source>
        <dbReference type="ARBA" id="ARBA00047899"/>
    </source>
</evidence>
<dbReference type="PANTHER" id="PTHR44167:SF29">
    <property type="entry name" value="SERINE_THREONINE PROTEIN KINASE-43"/>
    <property type="match status" value="1"/>
</dbReference>
<keyword evidence="2 6" id="KW-0547">Nucleotide-binding</keyword>
<keyword evidence="10" id="KW-0808">Transferase</keyword>
<dbReference type="InterPro" id="IPR017441">
    <property type="entry name" value="Protein_kinase_ATP_BS"/>
</dbReference>
<comment type="caution">
    <text evidence="10">The sequence shown here is derived from an EMBL/GenBank/DDBJ whole genome shotgun (WGS) entry which is preliminary data.</text>
</comment>
<dbReference type="InterPro" id="IPR008984">
    <property type="entry name" value="SMAD_FHA_dom_sf"/>
</dbReference>
<dbReference type="SUPFAM" id="SSF56112">
    <property type="entry name" value="Protein kinase-like (PK-like)"/>
    <property type="match status" value="1"/>
</dbReference>
<dbReference type="Gene3D" id="2.60.200.20">
    <property type="match status" value="1"/>
</dbReference>
<dbReference type="Pfam" id="PF00498">
    <property type="entry name" value="FHA"/>
    <property type="match status" value="1"/>
</dbReference>
<evidence type="ECO:0000259" key="9">
    <source>
        <dbReference type="PROSITE" id="PS50011"/>
    </source>
</evidence>
<dbReference type="Gene3D" id="1.10.510.10">
    <property type="entry name" value="Transferase(Phosphotransferase) domain 1"/>
    <property type="match status" value="1"/>
</dbReference>
<feature type="region of interest" description="Disordered" evidence="7">
    <location>
        <begin position="652"/>
        <end position="689"/>
    </location>
</feature>
<keyword evidence="11" id="KW-1185">Reference proteome</keyword>